<dbReference type="EMBL" id="JAUSVX010000002">
    <property type="protein sequence ID" value="MDQ0468845.1"/>
    <property type="molecule type" value="Genomic_DNA"/>
</dbReference>
<evidence type="ECO:0000256" key="2">
    <source>
        <dbReference type="ARBA" id="ARBA00022692"/>
    </source>
</evidence>
<keyword evidence="1" id="KW-1003">Cell membrane</keyword>
<keyword evidence="2 5" id="KW-0812">Transmembrane</keyword>
<proteinExistence type="predicted"/>
<gene>
    <name evidence="6" type="ORF">QO011_001845</name>
</gene>
<evidence type="ECO:0000313" key="6">
    <source>
        <dbReference type="EMBL" id="MDQ0468845.1"/>
    </source>
</evidence>
<accession>A0ABU0J3L1</accession>
<keyword evidence="7" id="KW-1185">Reference proteome</keyword>
<dbReference type="PANTHER" id="PTHR35529">
    <property type="entry name" value="MANGANESE EFFLUX PUMP MNTP-RELATED"/>
    <property type="match status" value="1"/>
</dbReference>
<dbReference type="RefSeq" id="WP_307270601.1">
    <property type="nucleotide sequence ID" value="NZ_JAUSVX010000002.1"/>
</dbReference>
<feature type="transmembrane region" description="Helical" evidence="5">
    <location>
        <begin position="131"/>
        <end position="154"/>
    </location>
</feature>
<feature type="transmembrane region" description="Helical" evidence="5">
    <location>
        <begin position="106"/>
        <end position="124"/>
    </location>
</feature>
<keyword evidence="4 5" id="KW-0472">Membrane</keyword>
<dbReference type="Proteomes" id="UP001242480">
    <property type="component" value="Unassembled WGS sequence"/>
</dbReference>
<organism evidence="6 7">
    <name type="scientific">Labrys wisconsinensis</name>
    <dbReference type="NCBI Taxonomy" id="425677"/>
    <lineage>
        <taxon>Bacteria</taxon>
        <taxon>Pseudomonadati</taxon>
        <taxon>Pseudomonadota</taxon>
        <taxon>Alphaproteobacteria</taxon>
        <taxon>Hyphomicrobiales</taxon>
        <taxon>Xanthobacteraceae</taxon>
        <taxon>Labrys</taxon>
    </lineage>
</organism>
<dbReference type="InterPro" id="IPR003810">
    <property type="entry name" value="Mntp/YtaF"/>
</dbReference>
<feature type="transmembrane region" description="Helical" evidence="5">
    <location>
        <begin position="33"/>
        <end position="56"/>
    </location>
</feature>
<evidence type="ECO:0000256" key="5">
    <source>
        <dbReference type="SAM" id="Phobius"/>
    </source>
</evidence>
<protein>
    <submittedName>
        <fullName evidence="6">Mn2+ efflux pump MntP</fullName>
    </submittedName>
</protein>
<evidence type="ECO:0000313" key="7">
    <source>
        <dbReference type="Proteomes" id="UP001242480"/>
    </source>
</evidence>
<dbReference type="PANTHER" id="PTHR35529:SF2">
    <property type="entry name" value="SPORULATION PROTEIN YTAF-RELATED"/>
    <property type="match status" value="1"/>
</dbReference>
<dbReference type="Pfam" id="PF02659">
    <property type="entry name" value="Mntp"/>
    <property type="match status" value="1"/>
</dbReference>
<evidence type="ECO:0000256" key="1">
    <source>
        <dbReference type="ARBA" id="ARBA00022475"/>
    </source>
</evidence>
<evidence type="ECO:0000256" key="3">
    <source>
        <dbReference type="ARBA" id="ARBA00022989"/>
    </source>
</evidence>
<evidence type="ECO:0000256" key="4">
    <source>
        <dbReference type="ARBA" id="ARBA00023136"/>
    </source>
</evidence>
<sequence>MNWIFVVGLAIASSIDNVATGLAYGLRGMRIGTLSNLVIAAICFGFSLAGLELGAWLGSVLPGRLPSIASAFLLFGIGLRLVLWTMPRSTGAGPQAGQPPAGSPGIGLWETLALGVALSANALTNAVGAGLMALPAFDISASAAVGSFLAIAAGTALGRRARRLRFGPLSVERFSTALSGLILIGLAAASLAR</sequence>
<feature type="transmembrane region" description="Helical" evidence="5">
    <location>
        <begin position="68"/>
        <end position="86"/>
    </location>
</feature>
<keyword evidence="3 5" id="KW-1133">Transmembrane helix</keyword>
<feature type="transmembrane region" description="Helical" evidence="5">
    <location>
        <begin position="174"/>
        <end position="192"/>
    </location>
</feature>
<name>A0ABU0J3L1_9HYPH</name>
<comment type="caution">
    <text evidence="6">The sequence shown here is derived from an EMBL/GenBank/DDBJ whole genome shotgun (WGS) entry which is preliminary data.</text>
</comment>
<reference evidence="6 7" key="1">
    <citation type="submission" date="2023-07" db="EMBL/GenBank/DDBJ databases">
        <title>Genomic Encyclopedia of Type Strains, Phase IV (KMG-IV): sequencing the most valuable type-strain genomes for metagenomic binning, comparative biology and taxonomic classification.</title>
        <authorList>
            <person name="Goeker M."/>
        </authorList>
    </citation>
    <scope>NUCLEOTIDE SEQUENCE [LARGE SCALE GENOMIC DNA]</scope>
    <source>
        <strain evidence="6 7">DSM 19619</strain>
    </source>
</reference>